<protein>
    <submittedName>
        <fullName evidence="4">YrrS family protein</fullName>
    </submittedName>
</protein>
<accession>A0A7T7CBD2</accession>
<dbReference type="EMBL" id="CP054705">
    <property type="protein sequence ID" value="QQK75694.1"/>
    <property type="molecule type" value="Genomic_DNA"/>
</dbReference>
<proteinExistence type="predicted"/>
<keyword evidence="2" id="KW-0472">Membrane</keyword>
<gene>
    <name evidence="4" type="ORF">HUG15_09040</name>
</gene>
<dbReference type="InterPro" id="IPR009988">
    <property type="entry name" value="DUF1510"/>
</dbReference>
<evidence type="ECO:0000313" key="4">
    <source>
        <dbReference type="EMBL" id="QQK75694.1"/>
    </source>
</evidence>
<feature type="compositionally biased region" description="Acidic residues" evidence="1">
    <location>
        <begin position="52"/>
        <end position="124"/>
    </location>
</feature>
<dbReference type="KEGG" id="scia:HUG15_09040"/>
<dbReference type="Pfam" id="PF07423">
    <property type="entry name" value="DUF1510"/>
    <property type="match status" value="1"/>
</dbReference>
<evidence type="ECO:0000313" key="5">
    <source>
        <dbReference type="Proteomes" id="UP000595823"/>
    </source>
</evidence>
<dbReference type="RefSeq" id="WP_200128328.1">
    <property type="nucleotide sequence ID" value="NZ_CP054705.1"/>
</dbReference>
<dbReference type="AlphaFoldDB" id="A0A7T7CBD2"/>
<feature type="domain" description="DUF1510" evidence="3">
    <location>
        <begin position="133"/>
        <end position="220"/>
    </location>
</feature>
<feature type="region of interest" description="Disordered" evidence="1">
    <location>
        <begin position="52"/>
        <end position="150"/>
    </location>
</feature>
<feature type="compositionally biased region" description="Acidic residues" evidence="1">
    <location>
        <begin position="132"/>
        <end position="148"/>
    </location>
</feature>
<evidence type="ECO:0000256" key="1">
    <source>
        <dbReference type="SAM" id="MobiDB-lite"/>
    </source>
</evidence>
<sequence length="221" mass="24695">MDNPNQLNSESRRELRKRKTKNRLMNAAIGVVVVLIGFFLFALLFQDDEPVADDEFEDGEEDDVDIGFEDEESSGPEEAPDDGQDVPEEESDESEENGESDENGESEEGTETDDDGEDNGDDNGESAPSPPEDGEYEPIGTEQEEFTDSFERDSQNWDEMVMAMEYATDTSEEDWSHIEFLGNDGPGGAEGTFVHGDGTEYVVTMEWEDDEGWMPTNVEEN</sequence>
<reference evidence="4 5" key="1">
    <citation type="submission" date="2020-06" db="EMBL/GenBank/DDBJ databases">
        <title>Genomic analysis of Salicibibacter sp. NKC5-3.</title>
        <authorList>
            <person name="Oh Y.J."/>
        </authorList>
    </citation>
    <scope>NUCLEOTIDE SEQUENCE [LARGE SCALE GENOMIC DNA]</scope>
    <source>
        <strain evidence="4 5">NKC5-3</strain>
    </source>
</reference>
<dbReference type="Proteomes" id="UP000595823">
    <property type="component" value="Chromosome"/>
</dbReference>
<organism evidence="4 5">
    <name type="scientific">Salicibibacter cibarius</name>
    <dbReference type="NCBI Taxonomy" id="2743000"/>
    <lineage>
        <taxon>Bacteria</taxon>
        <taxon>Bacillati</taxon>
        <taxon>Bacillota</taxon>
        <taxon>Bacilli</taxon>
        <taxon>Bacillales</taxon>
        <taxon>Bacillaceae</taxon>
        <taxon>Salicibibacter</taxon>
    </lineage>
</organism>
<keyword evidence="2" id="KW-0812">Transmembrane</keyword>
<feature type="transmembrane region" description="Helical" evidence="2">
    <location>
        <begin position="24"/>
        <end position="45"/>
    </location>
</feature>
<keyword evidence="2" id="KW-1133">Transmembrane helix</keyword>
<evidence type="ECO:0000256" key="2">
    <source>
        <dbReference type="SAM" id="Phobius"/>
    </source>
</evidence>
<name>A0A7T7CBD2_9BACI</name>
<keyword evidence="5" id="KW-1185">Reference proteome</keyword>
<evidence type="ECO:0000259" key="3">
    <source>
        <dbReference type="Pfam" id="PF07423"/>
    </source>
</evidence>